<sequence length="302" mass="32636">MMSVEAATRREFVVGGLAFAGLLAGCATDQQEAAPTPTTREINDSRGPVDVPIAPTRPVALVGSAEIDMIALGLTPVFSGAFATGWVDLAPETITSSLLPPDPEQVAATRPDLLLGWDWLAEDTAWNEVRDLAPLVTLPSGNDWRGVFQLVADAVNRKERANELLTQFDERVAKLKNANAARKISVNVVGVFEPGTFWWWDAPYPVNAHLTSVGLDVHSPTETAKGVSLERLTELTADWLIVTAPKGDKDGLANKLVEHPLAKKLPSVAKNQVHIVDRDLWGGAGLMWANALLDDVERLYPV</sequence>
<evidence type="ECO:0000256" key="2">
    <source>
        <dbReference type="ARBA" id="ARBA00008814"/>
    </source>
</evidence>
<dbReference type="InterPro" id="IPR002491">
    <property type="entry name" value="ABC_transptr_periplasmic_BD"/>
</dbReference>
<evidence type="ECO:0000256" key="3">
    <source>
        <dbReference type="ARBA" id="ARBA00022448"/>
    </source>
</evidence>
<proteinExistence type="inferred from homology"/>
<comment type="caution">
    <text evidence="8">The sequence shown here is derived from an EMBL/GenBank/DDBJ whole genome shotgun (WGS) entry which is preliminary data.</text>
</comment>
<dbReference type="SUPFAM" id="SSF53807">
    <property type="entry name" value="Helical backbone' metal receptor"/>
    <property type="match status" value="1"/>
</dbReference>
<keyword evidence="9" id="KW-1185">Reference proteome</keyword>
<dbReference type="EMBL" id="JBHRZH010000020">
    <property type="protein sequence ID" value="MFC3763763.1"/>
    <property type="molecule type" value="Genomic_DNA"/>
</dbReference>
<evidence type="ECO:0000256" key="6">
    <source>
        <dbReference type="SAM" id="MobiDB-lite"/>
    </source>
</evidence>
<evidence type="ECO:0000256" key="5">
    <source>
        <dbReference type="SAM" id="Coils"/>
    </source>
</evidence>
<organism evidence="8 9">
    <name type="scientific">Tenggerimyces flavus</name>
    <dbReference type="NCBI Taxonomy" id="1708749"/>
    <lineage>
        <taxon>Bacteria</taxon>
        <taxon>Bacillati</taxon>
        <taxon>Actinomycetota</taxon>
        <taxon>Actinomycetes</taxon>
        <taxon>Propionibacteriales</taxon>
        <taxon>Nocardioidaceae</taxon>
        <taxon>Tenggerimyces</taxon>
    </lineage>
</organism>
<dbReference type="RefSeq" id="WP_205118633.1">
    <property type="nucleotide sequence ID" value="NZ_JAFBCM010000001.1"/>
</dbReference>
<evidence type="ECO:0000256" key="4">
    <source>
        <dbReference type="ARBA" id="ARBA00022729"/>
    </source>
</evidence>
<dbReference type="InterPro" id="IPR051313">
    <property type="entry name" value="Bact_iron-sidero_bind"/>
</dbReference>
<dbReference type="Pfam" id="PF01497">
    <property type="entry name" value="Peripla_BP_2"/>
    <property type="match status" value="1"/>
</dbReference>
<feature type="compositionally biased region" description="Polar residues" evidence="6">
    <location>
        <begin position="30"/>
        <end position="40"/>
    </location>
</feature>
<accession>A0ABV7YI58</accession>
<feature type="domain" description="Fe/B12 periplasmic-binding" evidence="7">
    <location>
        <begin position="57"/>
        <end position="302"/>
    </location>
</feature>
<gene>
    <name evidence="8" type="ORF">ACFOUW_23190</name>
</gene>
<name>A0ABV7YI58_9ACTN</name>
<protein>
    <submittedName>
        <fullName evidence="8">ABC transporter substrate-binding protein</fullName>
    </submittedName>
</protein>
<dbReference type="PANTHER" id="PTHR30532:SF1">
    <property type="entry name" value="IRON(3+)-HYDROXAMATE-BINDING PROTEIN FHUD"/>
    <property type="match status" value="1"/>
</dbReference>
<keyword evidence="3" id="KW-0813">Transport</keyword>
<evidence type="ECO:0000256" key="1">
    <source>
        <dbReference type="ARBA" id="ARBA00004196"/>
    </source>
</evidence>
<comment type="subcellular location">
    <subcellularLocation>
        <location evidence="1">Cell envelope</location>
    </subcellularLocation>
</comment>
<dbReference type="Proteomes" id="UP001595699">
    <property type="component" value="Unassembled WGS sequence"/>
</dbReference>
<dbReference type="PANTHER" id="PTHR30532">
    <property type="entry name" value="IRON III DICITRATE-BINDING PERIPLASMIC PROTEIN"/>
    <property type="match status" value="1"/>
</dbReference>
<dbReference type="PROSITE" id="PS50983">
    <property type="entry name" value="FE_B12_PBP"/>
    <property type="match status" value="1"/>
</dbReference>
<keyword evidence="4" id="KW-0732">Signal</keyword>
<evidence type="ECO:0000313" key="9">
    <source>
        <dbReference type="Proteomes" id="UP001595699"/>
    </source>
</evidence>
<keyword evidence="5" id="KW-0175">Coiled coil</keyword>
<evidence type="ECO:0000259" key="7">
    <source>
        <dbReference type="PROSITE" id="PS50983"/>
    </source>
</evidence>
<reference evidence="9" key="1">
    <citation type="journal article" date="2019" name="Int. J. Syst. Evol. Microbiol.">
        <title>The Global Catalogue of Microorganisms (GCM) 10K type strain sequencing project: providing services to taxonomists for standard genome sequencing and annotation.</title>
        <authorList>
            <consortium name="The Broad Institute Genomics Platform"/>
            <consortium name="The Broad Institute Genome Sequencing Center for Infectious Disease"/>
            <person name="Wu L."/>
            <person name="Ma J."/>
        </authorList>
    </citation>
    <scope>NUCLEOTIDE SEQUENCE [LARGE SCALE GENOMIC DNA]</scope>
    <source>
        <strain evidence="9">CGMCC 4.7241</strain>
    </source>
</reference>
<comment type="similarity">
    <text evidence="2">Belongs to the bacterial solute-binding protein 8 family.</text>
</comment>
<evidence type="ECO:0000313" key="8">
    <source>
        <dbReference type="EMBL" id="MFC3763763.1"/>
    </source>
</evidence>
<dbReference type="Gene3D" id="3.40.50.1980">
    <property type="entry name" value="Nitrogenase molybdenum iron protein domain"/>
    <property type="match status" value="2"/>
</dbReference>
<feature type="region of interest" description="Disordered" evidence="6">
    <location>
        <begin position="30"/>
        <end position="49"/>
    </location>
</feature>
<feature type="coiled-coil region" evidence="5">
    <location>
        <begin position="151"/>
        <end position="178"/>
    </location>
</feature>